<evidence type="ECO:0000256" key="8">
    <source>
        <dbReference type="ARBA" id="ARBA00022679"/>
    </source>
</evidence>
<dbReference type="InterPro" id="IPR003200">
    <property type="entry name" value="Nict_dMeBzImd_PRibTrfase"/>
</dbReference>
<name>A0ABR8WBY1_9BACL</name>
<dbReference type="Gene3D" id="3.40.50.10210">
    <property type="match status" value="1"/>
</dbReference>
<evidence type="ECO:0000256" key="10">
    <source>
        <dbReference type="ARBA" id="ARBA00047340"/>
    </source>
</evidence>
<dbReference type="GO" id="GO:0008939">
    <property type="term" value="F:nicotinate-nucleotide-dimethylbenzimidazole phosphoribosyltransferase activity"/>
    <property type="evidence" value="ECO:0007669"/>
    <property type="project" value="UniProtKB-EC"/>
</dbReference>
<comment type="similarity">
    <text evidence="3 11">Belongs to the CobT family.</text>
</comment>
<dbReference type="SUPFAM" id="SSF52733">
    <property type="entry name" value="Nicotinate mononucleotide:5,6-dimethylbenzimidazole phosphoribosyltransferase (CobT)"/>
    <property type="match status" value="1"/>
</dbReference>
<dbReference type="HAMAP" id="MF_00230">
    <property type="entry name" value="CobT"/>
    <property type="match status" value="1"/>
</dbReference>
<evidence type="ECO:0000256" key="3">
    <source>
        <dbReference type="ARBA" id="ARBA00007110"/>
    </source>
</evidence>
<dbReference type="NCBIfam" id="NF000996">
    <property type="entry name" value="PRK00105.1"/>
    <property type="match status" value="1"/>
</dbReference>
<protein>
    <recommendedName>
        <fullName evidence="5 11">Nicotinate-nucleotide--dimethylbenzimidazole phosphoribosyltransferase</fullName>
        <shortName evidence="11">NN:DBI PRT</shortName>
        <ecNumber evidence="4 11">2.4.2.21</ecNumber>
    </recommendedName>
    <alternativeName>
        <fullName evidence="9 11">N(1)-alpha-phosphoribosyltransferase</fullName>
    </alternativeName>
</protein>
<evidence type="ECO:0000256" key="2">
    <source>
        <dbReference type="ARBA" id="ARBA00005049"/>
    </source>
</evidence>
<organism evidence="12 13">
    <name type="scientific">Planococcus wigleyi</name>
    <dbReference type="NCBI Taxonomy" id="2762216"/>
    <lineage>
        <taxon>Bacteria</taxon>
        <taxon>Bacillati</taxon>
        <taxon>Bacillota</taxon>
        <taxon>Bacilli</taxon>
        <taxon>Bacillales</taxon>
        <taxon>Caryophanaceae</taxon>
        <taxon>Planococcus</taxon>
    </lineage>
</organism>
<dbReference type="Pfam" id="PF02277">
    <property type="entry name" value="DBI_PRT"/>
    <property type="match status" value="1"/>
</dbReference>
<keyword evidence="13" id="KW-1185">Reference proteome</keyword>
<dbReference type="EMBL" id="JACSPU010000002">
    <property type="protein sequence ID" value="MBD8014528.1"/>
    <property type="molecule type" value="Genomic_DNA"/>
</dbReference>
<dbReference type="InterPro" id="IPR017846">
    <property type="entry name" value="Nict_dMeBzImd_PRibTrfase_bact"/>
</dbReference>
<dbReference type="RefSeq" id="WP_191714752.1">
    <property type="nucleotide sequence ID" value="NZ_JACSPU010000002.1"/>
</dbReference>
<evidence type="ECO:0000256" key="7">
    <source>
        <dbReference type="ARBA" id="ARBA00022676"/>
    </source>
</evidence>
<dbReference type="PANTHER" id="PTHR43463">
    <property type="entry name" value="NICOTINATE-NUCLEOTIDE--DIMETHYLBENZIMIDAZOLE PHOSPHORIBOSYLTRANSFERASE"/>
    <property type="match status" value="1"/>
</dbReference>
<evidence type="ECO:0000256" key="6">
    <source>
        <dbReference type="ARBA" id="ARBA00022573"/>
    </source>
</evidence>
<gene>
    <name evidence="11 12" type="primary">cobT</name>
    <name evidence="12" type="ORF">H9630_06815</name>
</gene>
<evidence type="ECO:0000256" key="4">
    <source>
        <dbReference type="ARBA" id="ARBA00011991"/>
    </source>
</evidence>
<comment type="catalytic activity">
    <reaction evidence="10 11">
        <text>5,6-dimethylbenzimidazole + nicotinate beta-D-ribonucleotide = alpha-ribazole 5'-phosphate + nicotinate + H(+)</text>
        <dbReference type="Rhea" id="RHEA:11196"/>
        <dbReference type="ChEBI" id="CHEBI:15378"/>
        <dbReference type="ChEBI" id="CHEBI:15890"/>
        <dbReference type="ChEBI" id="CHEBI:32544"/>
        <dbReference type="ChEBI" id="CHEBI:57502"/>
        <dbReference type="ChEBI" id="CHEBI:57918"/>
        <dbReference type="EC" id="2.4.2.21"/>
    </reaction>
</comment>
<sequence>MNVLQQTMERIEELDQEMMEKARERVDSLIKPPHSLGKLEELAVQLSGISGVLYPEFDRKAIIVMAADHGVYEEGISSNPQEVTYAQTMFIAKGITGVGVLAKTAGAEVVTVDIGVKGDFPNDAGVIGRKIRQGAGNIATGPAMTIEEAIRSLETGIAIAEAEIQKGANLLGTGEMGIGNTTPSTAILSVLGNIPSEEITGKGAGVGSGGISHKAQVIKKAIETNRPDKDNAIDVLAKVGGLEIGGMAGVMIGAAANRVPVVLDGYISTIAALIAVSIEPKVKHYLIASHASAEPGGKKASELLGIQPVLHMEMCLGEGSGAALAFPLVDAACRIMKEMATFSEVGLKI</sequence>
<dbReference type="NCBIfam" id="TIGR03160">
    <property type="entry name" value="cobT_DBIPRT"/>
    <property type="match status" value="1"/>
</dbReference>
<dbReference type="EC" id="2.4.2.21" evidence="4 11"/>
<comment type="function">
    <text evidence="1 11">Catalyzes the synthesis of alpha-ribazole-5'-phosphate from nicotinate mononucleotide (NAMN) and 5,6-dimethylbenzimidazole (DMB).</text>
</comment>
<keyword evidence="8 11" id="KW-0808">Transferase</keyword>
<reference evidence="12 13" key="1">
    <citation type="submission" date="2020-08" db="EMBL/GenBank/DDBJ databases">
        <title>A Genomic Blueprint of the Chicken Gut Microbiome.</title>
        <authorList>
            <person name="Gilroy R."/>
            <person name="Ravi A."/>
            <person name="Getino M."/>
            <person name="Pursley I."/>
            <person name="Horton D.L."/>
            <person name="Alikhan N.-F."/>
            <person name="Baker D."/>
            <person name="Gharbi K."/>
            <person name="Hall N."/>
            <person name="Watson M."/>
            <person name="Adriaenssens E.M."/>
            <person name="Foster-Nyarko E."/>
            <person name="Jarju S."/>
            <person name="Secka A."/>
            <person name="Antonio M."/>
            <person name="Oren A."/>
            <person name="Chaudhuri R."/>
            <person name="La Ragione R.M."/>
            <person name="Hildebrand F."/>
            <person name="Pallen M.J."/>
        </authorList>
    </citation>
    <scope>NUCLEOTIDE SEQUENCE [LARGE SCALE GENOMIC DNA]</scope>
    <source>
        <strain evidence="12 13">Sa1BUA13</strain>
    </source>
</reference>
<dbReference type="InterPro" id="IPR023195">
    <property type="entry name" value="Nict_dMeBzImd_PRibTrfase_N"/>
</dbReference>
<evidence type="ECO:0000256" key="5">
    <source>
        <dbReference type="ARBA" id="ARBA00015486"/>
    </source>
</evidence>
<evidence type="ECO:0000256" key="1">
    <source>
        <dbReference type="ARBA" id="ARBA00002197"/>
    </source>
</evidence>
<dbReference type="Gene3D" id="1.10.1610.10">
    <property type="match status" value="1"/>
</dbReference>
<dbReference type="InterPro" id="IPR036087">
    <property type="entry name" value="Nict_dMeBzImd_PRibTrfase_sf"/>
</dbReference>
<dbReference type="CDD" id="cd02439">
    <property type="entry name" value="DMB-PRT_CobT"/>
    <property type="match status" value="1"/>
</dbReference>
<dbReference type="PANTHER" id="PTHR43463:SF1">
    <property type="entry name" value="NICOTINATE-NUCLEOTIDE--DIMETHYLBENZIMIDAZOLE PHOSPHORIBOSYLTRANSFERASE"/>
    <property type="match status" value="1"/>
</dbReference>
<keyword evidence="6 11" id="KW-0169">Cobalamin biosynthesis</keyword>
<keyword evidence="7 11" id="KW-0328">Glycosyltransferase</keyword>
<feature type="active site" description="Proton acceptor" evidence="11">
    <location>
        <position position="318"/>
    </location>
</feature>
<accession>A0ABR8WBY1</accession>
<evidence type="ECO:0000256" key="11">
    <source>
        <dbReference type="HAMAP-Rule" id="MF_00230"/>
    </source>
</evidence>
<proteinExistence type="inferred from homology"/>
<comment type="caution">
    <text evidence="12">The sequence shown here is derived from an EMBL/GenBank/DDBJ whole genome shotgun (WGS) entry which is preliminary data.</text>
</comment>
<dbReference type="Proteomes" id="UP000658980">
    <property type="component" value="Unassembled WGS sequence"/>
</dbReference>
<evidence type="ECO:0000256" key="9">
    <source>
        <dbReference type="ARBA" id="ARBA00030686"/>
    </source>
</evidence>
<evidence type="ECO:0000313" key="12">
    <source>
        <dbReference type="EMBL" id="MBD8014528.1"/>
    </source>
</evidence>
<evidence type="ECO:0000313" key="13">
    <source>
        <dbReference type="Proteomes" id="UP000658980"/>
    </source>
</evidence>
<comment type="pathway">
    <text evidence="2 11">Nucleoside biosynthesis; alpha-ribazole biosynthesis; alpha-ribazole from 5,6-dimethylbenzimidazole: step 1/2.</text>
</comment>